<dbReference type="EMBL" id="PCHA01000038">
    <property type="protein sequence ID" value="PKU93139.1"/>
    <property type="molecule type" value="Genomic_DNA"/>
</dbReference>
<dbReference type="RefSeq" id="WP_101431188.1">
    <property type="nucleotide sequence ID" value="NZ_PCHA01000038.1"/>
</dbReference>
<evidence type="ECO:0000256" key="2">
    <source>
        <dbReference type="SAM" id="MobiDB-lite"/>
    </source>
</evidence>
<organism evidence="3 4">
    <name type="scientific">Bifidobacterium pseudolongum subsp. globosum</name>
    <dbReference type="NCBI Taxonomy" id="1690"/>
    <lineage>
        <taxon>Bacteria</taxon>
        <taxon>Bacillati</taxon>
        <taxon>Actinomycetota</taxon>
        <taxon>Actinomycetes</taxon>
        <taxon>Bifidobacteriales</taxon>
        <taxon>Bifidobacteriaceae</taxon>
        <taxon>Bifidobacterium</taxon>
    </lineage>
</organism>
<feature type="compositionally biased region" description="Basic and acidic residues" evidence="2">
    <location>
        <begin position="30"/>
        <end position="42"/>
    </location>
</feature>
<comment type="caution">
    <text evidence="3">The sequence shown here is derived from an EMBL/GenBank/DDBJ whole genome shotgun (WGS) entry which is preliminary data.</text>
</comment>
<proteinExistence type="predicted"/>
<evidence type="ECO:0000313" key="4">
    <source>
        <dbReference type="Proteomes" id="UP000233722"/>
    </source>
</evidence>
<feature type="coiled-coil region" evidence="1">
    <location>
        <begin position="59"/>
        <end position="128"/>
    </location>
</feature>
<accession>A0A2N3QN85</accession>
<dbReference type="AlphaFoldDB" id="A0A2N3QN85"/>
<reference evidence="3 4" key="1">
    <citation type="submission" date="2017-10" db="EMBL/GenBank/DDBJ databases">
        <title>Bifidobacterium genomics.</title>
        <authorList>
            <person name="Lugli G.A."/>
            <person name="Milani C."/>
            <person name="Mancabelli L."/>
        </authorList>
    </citation>
    <scope>NUCLEOTIDE SEQUENCE [LARGE SCALE GENOMIC DNA]</scope>
    <source>
        <strain evidence="3 4">1747B</strain>
    </source>
</reference>
<dbReference type="Proteomes" id="UP000233722">
    <property type="component" value="Unassembled WGS sequence"/>
</dbReference>
<name>A0A2N3QN85_9BIFI</name>
<sequence length="280" mass="31368">MNEPTTEGEETIILPTINTPRMPHAPQSRELVKTDTPARPDLPHATFGGYQRDAVDAYLIQLEDALQDARQHAQELTATVNDLHTQHALMEQQVENAREDSRINTARIAELAQERDQARHDAQNSIAAMAEEQQAFVNSCRKRGQQLMDKAQTEYDAKLKQAGIDAQHTIQDAKEEAESILASAKHTSQNILDAAKQKSEAIDQRGTQIIEQAKQTAANMIADAQKQQDDIRHECAQQVADAQQETEHYQQLRDHILGELNDIATRLNQLPRTAAHPSKQ</sequence>
<keyword evidence="1" id="KW-0175">Coiled coil</keyword>
<protein>
    <recommendedName>
        <fullName evidence="5">Cell division protein</fullName>
    </recommendedName>
</protein>
<gene>
    <name evidence="3" type="ORF">CQR45_1809</name>
</gene>
<evidence type="ECO:0000313" key="3">
    <source>
        <dbReference type="EMBL" id="PKU93139.1"/>
    </source>
</evidence>
<evidence type="ECO:0000256" key="1">
    <source>
        <dbReference type="SAM" id="Coils"/>
    </source>
</evidence>
<evidence type="ECO:0008006" key="5">
    <source>
        <dbReference type="Google" id="ProtNLM"/>
    </source>
</evidence>
<feature type="region of interest" description="Disordered" evidence="2">
    <location>
        <begin position="16"/>
        <end position="47"/>
    </location>
</feature>